<keyword evidence="9" id="KW-0961">Cell wall biogenesis/degradation</keyword>
<dbReference type="GO" id="GO:0046576">
    <property type="term" value="F:rhamnogalacturonan alpha-L-rhamnopyranosyl-(1-&gt;4)-alpha-D-galactopyranosyluronide lyase activity"/>
    <property type="evidence" value="ECO:0007669"/>
    <property type="project" value="UniProtKB-ARBA"/>
</dbReference>
<dbReference type="PANTHER" id="PTHR31736:SF19">
    <property type="entry name" value="PECTIN LYASE SUPERFAMILY PROTEIN-RELATED"/>
    <property type="match status" value="1"/>
</dbReference>
<dbReference type="OrthoDB" id="2268901at2759"/>
<feature type="chain" id="PRO_5024996561" evidence="11">
    <location>
        <begin position="21"/>
        <end position="401"/>
    </location>
</feature>
<keyword evidence="13" id="KW-1185">Reference proteome</keyword>
<evidence type="ECO:0000256" key="1">
    <source>
        <dbReference type="ARBA" id="ARBA00004613"/>
    </source>
</evidence>
<dbReference type="InterPro" id="IPR012334">
    <property type="entry name" value="Pectin_lyas_fold"/>
</dbReference>
<evidence type="ECO:0000256" key="6">
    <source>
        <dbReference type="ARBA" id="ARBA00023157"/>
    </source>
</evidence>
<evidence type="ECO:0000256" key="10">
    <source>
        <dbReference type="RuleBase" id="RU361169"/>
    </source>
</evidence>
<evidence type="ECO:0000256" key="4">
    <source>
        <dbReference type="ARBA" id="ARBA00022729"/>
    </source>
</evidence>
<keyword evidence="7" id="KW-0325">Glycoprotein</keyword>
<dbReference type="GO" id="GO:0005576">
    <property type="term" value="C:extracellular region"/>
    <property type="evidence" value="ECO:0007669"/>
    <property type="project" value="UniProtKB-SubCell"/>
</dbReference>
<accession>A0A5N5CVG8</accession>
<name>A0A5N5CVG8_9PEZI</name>
<dbReference type="InterPro" id="IPR011050">
    <property type="entry name" value="Pectin_lyase_fold/virulence"/>
</dbReference>
<comment type="similarity">
    <text evidence="2 10">Belongs to the glycosyl hydrolase 28 family.</text>
</comment>
<evidence type="ECO:0000256" key="7">
    <source>
        <dbReference type="ARBA" id="ARBA00023180"/>
    </source>
</evidence>
<sequence>MLGCIPSFLSLLFLAGSTSAQLSGSVGPLTSFATKASNKVCDITDYGAVANSTEDVGPALAAAWDDCKEGGLVYVPPGTYAMATWVSLTHGNASAVQLDGTIYRDGDDGGHMISFRDCTDFEFFSGNSQGALQGYGYKLLQNGEYGARFLRFTYVSNFSVHGFAMVDSASYYSVFDSCSNGEIYNIIIRGIQIGATDGVDVWGENLWVHDVEVSNGDECVTVKSPAKNFLIESIHCNLSGGTAIGSLGTNTNISNVHYRNLYMNQADACYLKSNGGNGTVSDILWENVLIHGGAYVLAVNENWESRDEDSGDGVQISNLTFKDWKGFNTDNSRPTIRIECADEVPCYDITLDNVNLWTEDGDYVTWSCQSAYGEGACLQDAGDDVENLASYSTAQTVTQTP</sequence>
<keyword evidence="4 11" id="KW-0732">Signal</keyword>
<dbReference type="Pfam" id="PF00295">
    <property type="entry name" value="Glyco_hydro_28"/>
    <property type="match status" value="1"/>
</dbReference>
<gene>
    <name evidence="12" type="primary">rhgC</name>
    <name evidence="12" type="ORF">DBV05_g11984</name>
</gene>
<dbReference type="GO" id="GO:0071555">
    <property type="term" value="P:cell wall organization"/>
    <property type="evidence" value="ECO:0007669"/>
    <property type="project" value="UniProtKB-KW"/>
</dbReference>
<dbReference type="InterPro" id="IPR000743">
    <property type="entry name" value="Glyco_hydro_28"/>
</dbReference>
<keyword evidence="3" id="KW-0964">Secreted</keyword>
<proteinExistence type="inferred from homology"/>
<feature type="signal peptide" evidence="11">
    <location>
        <begin position="1"/>
        <end position="20"/>
    </location>
</feature>
<keyword evidence="6" id="KW-1015">Disulfide bond</keyword>
<dbReference type="Proteomes" id="UP000325902">
    <property type="component" value="Unassembled WGS sequence"/>
</dbReference>
<dbReference type="EMBL" id="VCHE01000201">
    <property type="protein sequence ID" value="KAB2569343.1"/>
    <property type="molecule type" value="Genomic_DNA"/>
</dbReference>
<dbReference type="Gene3D" id="2.160.20.10">
    <property type="entry name" value="Single-stranded right-handed beta-helix, Pectin lyase-like"/>
    <property type="match status" value="1"/>
</dbReference>
<evidence type="ECO:0000256" key="5">
    <source>
        <dbReference type="ARBA" id="ARBA00022801"/>
    </source>
</evidence>
<keyword evidence="5 10" id="KW-0378">Hydrolase</keyword>
<dbReference type="GO" id="GO:0004650">
    <property type="term" value="F:polygalacturonase activity"/>
    <property type="evidence" value="ECO:0007669"/>
    <property type="project" value="InterPro"/>
</dbReference>
<comment type="caution">
    <text evidence="12">The sequence shown here is derived from an EMBL/GenBank/DDBJ whole genome shotgun (WGS) entry which is preliminary data.</text>
</comment>
<organism evidence="12 13">
    <name type="scientific">Lasiodiplodia theobromae</name>
    <dbReference type="NCBI Taxonomy" id="45133"/>
    <lineage>
        <taxon>Eukaryota</taxon>
        <taxon>Fungi</taxon>
        <taxon>Dikarya</taxon>
        <taxon>Ascomycota</taxon>
        <taxon>Pezizomycotina</taxon>
        <taxon>Dothideomycetes</taxon>
        <taxon>Dothideomycetes incertae sedis</taxon>
        <taxon>Botryosphaeriales</taxon>
        <taxon>Botryosphaeriaceae</taxon>
        <taxon>Lasiodiplodia</taxon>
    </lineage>
</organism>
<dbReference type="AlphaFoldDB" id="A0A5N5CVG8"/>
<evidence type="ECO:0000256" key="2">
    <source>
        <dbReference type="ARBA" id="ARBA00008834"/>
    </source>
</evidence>
<comment type="subcellular location">
    <subcellularLocation>
        <location evidence="1">Secreted</location>
    </subcellularLocation>
</comment>
<evidence type="ECO:0000256" key="3">
    <source>
        <dbReference type="ARBA" id="ARBA00022525"/>
    </source>
</evidence>
<dbReference type="GO" id="GO:0005975">
    <property type="term" value="P:carbohydrate metabolic process"/>
    <property type="evidence" value="ECO:0007669"/>
    <property type="project" value="InterPro"/>
</dbReference>
<evidence type="ECO:0000256" key="9">
    <source>
        <dbReference type="ARBA" id="ARBA00023316"/>
    </source>
</evidence>
<evidence type="ECO:0000313" key="13">
    <source>
        <dbReference type="Proteomes" id="UP000325902"/>
    </source>
</evidence>
<keyword evidence="8 10" id="KW-0326">Glycosidase</keyword>
<evidence type="ECO:0000313" key="12">
    <source>
        <dbReference type="EMBL" id="KAB2569343.1"/>
    </source>
</evidence>
<evidence type="ECO:0000256" key="8">
    <source>
        <dbReference type="ARBA" id="ARBA00023295"/>
    </source>
</evidence>
<protein>
    <submittedName>
        <fullName evidence="12">Putative rhamnogalacturonase C</fullName>
    </submittedName>
</protein>
<dbReference type="PANTHER" id="PTHR31736">
    <property type="match status" value="1"/>
</dbReference>
<evidence type="ECO:0000256" key="11">
    <source>
        <dbReference type="SAM" id="SignalP"/>
    </source>
</evidence>
<reference evidence="12 13" key="1">
    <citation type="journal article" date="2019" name="Sci. Rep.">
        <title>A multi-omics analysis of the grapevine pathogen Lasiodiplodia theobromae reveals that temperature affects the expression of virulence- and pathogenicity-related genes.</title>
        <authorList>
            <person name="Felix C."/>
            <person name="Meneses R."/>
            <person name="Goncalves M.F.M."/>
            <person name="Tilleman L."/>
            <person name="Duarte A.S."/>
            <person name="Jorrin-Novo J.V."/>
            <person name="Van de Peer Y."/>
            <person name="Deforce D."/>
            <person name="Van Nieuwerburgh F."/>
            <person name="Esteves A.C."/>
            <person name="Alves A."/>
        </authorList>
    </citation>
    <scope>NUCLEOTIDE SEQUENCE [LARGE SCALE GENOMIC DNA]</scope>
    <source>
        <strain evidence="12 13">LA-SOL3</strain>
    </source>
</reference>
<dbReference type="SUPFAM" id="SSF51126">
    <property type="entry name" value="Pectin lyase-like"/>
    <property type="match status" value="1"/>
</dbReference>